<protein>
    <submittedName>
        <fullName evidence="2">Uncharacterized protein</fullName>
    </submittedName>
</protein>
<proteinExistence type="predicted"/>
<feature type="transmembrane region" description="Helical" evidence="1">
    <location>
        <begin position="15"/>
        <end position="39"/>
    </location>
</feature>
<keyword evidence="1" id="KW-0472">Membrane</keyword>
<dbReference type="AlphaFoldDB" id="A0A0B6XT91"/>
<name>A0A0B6XT91_9EUPU</name>
<organism evidence="2">
    <name type="scientific">Arion vulgaris</name>
    <dbReference type="NCBI Taxonomy" id="1028688"/>
    <lineage>
        <taxon>Eukaryota</taxon>
        <taxon>Metazoa</taxon>
        <taxon>Spiralia</taxon>
        <taxon>Lophotrochozoa</taxon>
        <taxon>Mollusca</taxon>
        <taxon>Gastropoda</taxon>
        <taxon>Heterobranchia</taxon>
        <taxon>Euthyneura</taxon>
        <taxon>Panpulmonata</taxon>
        <taxon>Eupulmonata</taxon>
        <taxon>Stylommatophora</taxon>
        <taxon>Helicina</taxon>
        <taxon>Arionoidea</taxon>
        <taxon>Arionidae</taxon>
        <taxon>Arion</taxon>
    </lineage>
</organism>
<keyword evidence="1" id="KW-0812">Transmembrane</keyword>
<reference evidence="2" key="1">
    <citation type="submission" date="2014-12" db="EMBL/GenBank/DDBJ databases">
        <title>Insight into the proteome of Arion vulgaris.</title>
        <authorList>
            <person name="Aradska J."/>
            <person name="Bulat T."/>
            <person name="Smidak R."/>
            <person name="Sarate P."/>
            <person name="Gangsoo J."/>
            <person name="Sialana F."/>
            <person name="Bilban M."/>
            <person name="Lubec G."/>
        </authorList>
    </citation>
    <scope>NUCLEOTIDE SEQUENCE</scope>
    <source>
        <tissue evidence="2">Skin</tissue>
    </source>
</reference>
<evidence type="ECO:0000313" key="2">
    <source>
        <dbReference type="EMBL" id="CEK47073.1"/>
    </source>
</evidence>
<evidence type="ECO:0000256" key="1">
    <source>
        <dbReference type="SAM" id="Phobius"/>
    </source>
</evidence>
<sequence>QRGITMGEFKKGPDAVFIGSIAGGVALCFGLILVTVWYIHRRRRGMSLLPTTDMSTGLPTHQWTDTPVGVPISWSYPDIASHASEDKKISASSLK</sequence>
<gene>
    <name evidence="2" type="primary">ORF501</name>
</gene>
<feature type="non-terminal residue" evidence="2">
    <location>
        <position position="1"/>
    </location>
</feature>
<keyword evidence="1" id="KW-1133">Transmembrane helix</keyword>
<dbReference type="EMBL" id="HACG01000208">
    <property type="protein sequence ID" value="CEK47073.1"/>
    <property type="molecule type" value="Transcribed_RNA"/>
</dbReference>
<feature type="non-terminal residue" evidence="2">
    <location>
        <position position="95"/>
    </location>
</feature>
<accession>A0A0B6XT91</accession>